<comment type="caution">
    <text evidence="1">The sequence shown here is derived from an EMBL/GenBank/DDBJ whole genome shotgun (WGS) entry which is preliminary data.</text>
</comment>
<dbReference type="EMBL" id="BMAW01122169">
    <property type="protein sequence ID" value="GFT97779.1"/>
    <property type="molecule type" value="Genomic_DNA"/>
</dbReference>
<dbReference type="Proteomes" id="UP000887013">
    <property type="component" value="Unassembled WGS sequence"/>
</dbReference>
<organism evidence="1 2">
    <name type="scientific">Nephila pilipes</name>
    <name type="common">Giant wood spider</name>
    <name type="synonym">Nephila maculata</name>
    <dbReference type="NCBI Taxonomy" id="299642"/>
    <lineage>
        <taxon>Eukaryota</taxon>
        <taxon>Metazoa</taxon>
        <taxon>Ecdysozoa</taxon>
        <taxon>Arthropoda</taxon>
        <taxon>Chelicerata</taxon>
        <taxon>Arachnida</taxon>
        <taxon>Araneae</taxon>
        <taxon>Araneomorphae</taxon>
        <taxon>Entelegynae</taxon>
        <taxon>Araneoidea</taxon>
        <taxon>Nephilidae</taxon>
        <taxon>Nephila</taxon>
    </lineage>
</organism>
<evidence type="ECO:0000313" key="1">
    <source>
        <dbReference type="EMBL" id="GFT97779.1"/>
    </source>
</evidence>
<gene>
    <name evidence="1" type="ORF">NPIL_214541</name>
</gene>
<sequence length="130" mass="15114">MEADALLQRLIFSYEVTFHLNGKVKRQNIRIGVYKIATRERLGEAKRVLCLTTDKILWSIFNVENTESRITYLTCWKNGSFLNTPNIPNIIFQQEGTPQHWNCDIRGFFCNSLPQQWVGCMGNQDLALLF</sequence>
<evidence type="ECO:0000313" key="2">
    <source>
        <dbReference type="Proteomes" id="UP000887013"/>
    </source>
</evidence>
<proteinExistence type="predicted"/>
<accession>A0A8X6Q685</accession>
<protein>
    <submittedName>
        <fullName evidence="1">Uncharacterized protein</fullName>
    </submittedName>
</protein>
<reference evidence="1" key="1">
    <citation type="submission" date="2020-08" db="EMBL/GenBank/DDBJ databases">
        <title>Multicomponent nature underlies the extraordinary mechanical properties of spider dragline silk.</title>
        <authorList>
            <person name="Kono N."/>
            <person name="Nakamura H."/>
            <person name="Mori M."/>
            <person name="Yoshida Y."/>
            <person name="Ohtoshi R."/>
            <person name="Malay A.D."/>
            <person name="Moran D.A.P."/>
            <person name="Tomita M."/>
            <person name="Numata K."/>
            <person name="Arakawa K."/>
        </authorList>
    </citation>
    <scope>NUCLEOTIDE SEQUENCE</scope>
</reference>
<name>A0A8X6Q685_NEPPI</name>
<keyword evidence="2" id="KW-1185">Reference proteome</keyword>
<dbReference type="AlphaFoldDB" id="A0A8X6Q685"/>